<dbReference type="EMBL" id="BQNB010013096">
    <property type="protein sequence ID" value="GJT11777.1"/>
    <property type="molecule type" value="Genomic_DNA"/>
</dbReference>
<comment type="caution">
    <text evidence="1">The sequence shown here is derived from an EMBL/GenBank/DDBJ whole genome shotgun (WGS) entry which is preliminary data.</text>
</comment>
<reference evidence="1" key="2">
    <citation type="submission" date="2022-01" db="EMBL/GenBank/DDBJ databases">
        <authorList>
            <person name="Yamashiro T."/>
            <person name="Shiraishi A."/>
            <person name="Satake H."/>
            <person name="Nakayama K."/>
        </authorList>
    </citation>
    <scope>NUCLEOTIDE SEQUENCE</scope>
</reference>
<name>A0ABQ5BCE2_9ASTR</name>
<sequence>MKSHANIKKSDMEFAVGDFVYLKLQPYRQLVIRINKKLAKQGNRVVVYGLIQWSNSCEEDANWELLTDLKKRFPEFDIDP</sequence>
<keyword evidence="2" id="KW-1185">Reference proteome</keyword>
<organism evidence="1 2">
    <name type="scientific">Tanacetum coccineum</name>
    <dbReference type="NCBI Taxonomy" id="301880"/>
    <lineage>
        <taxon>Eukaryota</taxon>
        <taxon>Viridiplantae</taxon>
        <taxon>Streptophyta</taxon>
        <taxon>Embryophyta</taxon>
        <taxon>Tracheophyta</taxon>
        <taxon>Spermatophyta</taxon>
        <taxon>Magnoliopsida</taxon>
        <taxon>eudicotyledons</taxon>
        <taxon>Gunneridae</taxon>
        <taxon>Pentapetalae</taxon>
        <taxon>asterids</taxon>
        <taxon>campanulids</taxon>
        <taxon>Asterales</taxon>
        <taxon>Asteraceae</taxon>
        <taxon>Asteroideae</taxon>
        <taxon>Anthemideae</taxon>
        <taxon>Anthemidinae</taxon>
        <taxon>Tanacetum</taxon>
    </lineage>
</organism>
<evidence type="ECO:0008006" key="3">
    <source>
        <dbReference type="Google" id="ProtNLM"/>
    </source>
</evidence>
<accession>A0ABQ5BCE2</accession>
<reference evidence="1" key="1">
    <citation type="journal article" date="2022" name="Int. J. Mol. Sci.">
        <title>Draft Genome of Tanacetum Coccineum: Genomic Comparison of Closely Related Tanacetum-Family Plants.</title>
        <authorList>
            <person name="Yamashiro T."/>
            <person name="Shiraishi A."/>
            <person name="Nakayama K."/>
            <person name="Satake H."/>
        </authorList>
    </citation>
    <scope>NUCLEOTIDE SEQUENCE</scope>
</reference>
<evidence type="ECO:0000313" key="1">
    <source>
        <dbReference type="EMBL" id="GJT11777.1"/>
    </source>
</evidence>
<protein>
    <recommendedName>
        <fullName evidence="3">Chromo domain-containing protein</fullName>
    </recommendedName>
</protein>
<evidence type="ECO:0000313" key="2">
    <source>
        <dbReference type="Proteomes" id="UP001151760"/>
    </source>
</evidence>
<gene>
    <name evidence="1" type="ORF">Tco_0858819</name>
</gene>
<dbReference type="Proteomes" id="UP001151760">
    <property type="component" value="Unassembled WGS sequence"/>
</dbReference>
<proteinExistence type="predicted"/>